<reference evidence="5" key="2">
    <citation type="submission" date="2011-08" db="EMBL/GenBank/DDBJ databases">
        <authorList>
            <person name="Hoffman M."/>
            <person name="Strain E.A."/>
            <person name="Brown E."/>
            <person name="Allard M.W."/>
        </authorList>
    </citation>
    <scope>NUCLEOTIDE SEQUENCE</scope>
    <source>
        <strain evidence="5">CIP 102891</strain>
    </source>
</reference>
<dbReference type="InterPro" id="IPR001387">
    <property type="entry name" value="Cro/C1-type_HTH"/>
</dbReference>
<dbReference type="PROSITE" id="PS50943">
    <property type="entry name" value="HTH_CROC1"/>
    <property type="match status" value="1"/>
</dbReference>
<evidence type="ECO:0000313" key="6">
    <source>
        <dbReference type="Proteomes" id="UP000002817"/>
    </source>
</evidence>
<feature type="transmembrane region" description="Helical" evidence="2">
    <location>
        <begin position="117"/>
        <end position="137"/>
    </location>
</feature>
<proteinExistence type="predicted"/>
<organism evidence="5 6">
    <name type="scientific">Vibrio orientalis CIP 102891 = ATCC 33934</name>
    <dbReference type="NCBI Taxonomy" id="675816"/>
    <lineage>
        <taxon>Bacteria</taxon>
        <taxon>Pseudomonadati</taxon>
        <taxon>Pseudomonadota</taxon>
        <taxon>Gammaproteobacteria</taxon>
        <taxon>Vibrionales</taxon>
        <taxon>Vibrionaceae</taxon>
        <taxon>Vibrio</taxon>
        <taxon>Vibrio oreintalis group</taxon>
    </lineage>
</organism>
<dbReference type="Proteomes" id="UP000003515">
    <property type="component" value="Unassembled WGS sequence"/>
</dbReference>
<feature type="compositionally biased region" description="Low complexity" evidence="1">
    <location>
        <begin position="223"/>
        <end position="234"/>
    </location>
</feature>
<dbReference type="CDD" id="cd00093">
    <property type="entry name" value="HTH_XRE"/>
    <property type="match status" value="1"/>
</dbReference>
<keyword evidence="2" id="KW-0472">Membrane</keyword>
<evidence type="ECO:0000313" key="7">
    <source>
        <dbReference type="Proteomes" id="UP000003515"/>
    </source>
</evidence>
<dbReference type="InterPro" id="IPR025194">
    <property type="entry name" value="RodZ-like_C"/>
</dbReference>
<dbReference type="RefSeq" id="WP_004413103.1">
    <property type="nucleotide sequence ID" value="NZ_ACZV01000005.1"/>
</dbReference>
<dbReference type="STRING" id="675816.VIA_002199"/>
<reference evidence="5 6" key="3">
    <citation type="journal article" date="2012" name="Int. J. Syst. Evol. Microbiol.">
        <title>Vibrio caribbeanicus sp. nov., isolated from the marine sponge Scleritoderma cyanea.</title>
        <authorList>
            <person name="Hoffmann M."/>
            <person name="Monday S.R."/>
            <person name="Allard M.W."/>
            <person name="Strain E.A."/>
            <person name="Whittaker P."/>
            <person name="Naum M."/>
            <person name="McCarthy P.J."/>
            <person name="Lopez J.V."/>
            <person name="Fischer M."/>
            <person name="Brown E.W."/>
        </authorList>
    </citation>
    <scope>NUCLEOTIDE SEQUENCE [LARGE SCALE GENOMIC DNA]</scope>
    <source>
        <strain evidence="5">CIP 102891</strain>
        <strain evidence="6">CIP 102891 / ATCC 33934</strain>
    </source>
</reference>
<dbReference type="AlphaFoldDB" id="C9QJ07"/>
<dbReference type="eggNOG" id="COG1426">
    <property type="taxonomic scope" value="Bacteria"/>
</dbReference>
<dbReference type="NCBIfam" id="NF008109">
    <property type="entry name" value="PRK10856.1"/>
    <property type="match status" value="1"/>
</dbReference>
<dbReference type="PATRIC" id="fig|675816.5.peg.3350"/>
<gene>
    <name evidence="4" type="ORF">VIA_002199</name>
    <name evidence="5" type="ORF">VIOR3934_17718</name>
</gene>
<evidence type="ECO:0000313" key="5">
    <source>
        <dbReference type="EMBL" id="EGU47344.1"/>
    </source>
</evidence>
<feature type="region of interest" description="Disordered" evidence="1">
    <location>
        <begin position="216"/>
        <end position="239"/>
    </location>
</feature>
<keyword evidence="7" id="KW-1185">Reference proteome</keyword>
<dbReference type="OrthoDB" id="9790252at2"/>
<sequence length="321" mass="35439">MTAEQQAPTNNEENVERVEAGTILKNKREELGLSQKQIADRLRLRASIIENIENNNFASDQVATFTRGYLRSYARAVGIEESVVLCALDGCEDTQPEEQEMKSFSRKTNREKHDSRIMTLTWGIFAVIAGISSVWWWQNQEASLADLTSDTEQELKIEQQESDPALDFTTLEAEESRVTATDSNIEQIIEAEAEQTADQTSSTEIIAEPVEAPNEQVTNTDDAQAPQVAEQQPESSAQKTEVVKNLLTLSFRDDCWIQVKDATGKTLSTGVKKAGQSLDLTGNMPYSVILGAPENVSMTLASEPVDLSGYTSGKVARFNLP</sequence>
<evidence type="ECO:0000256" key="2">
    <source>
        <dbReference type="SAM" id="Phobius"/>
    </source>
</evidence>
<keyword evidence="2" id="KW-1133">Transmembrane helix</keyword>
<dbReference type="PANTHER" id="PTHR34475:SF1">
    <property type="entry name" value="CYTOSKELETON PROTEIN RODZ"/>
    <property type="match status" value="1"/>
</dbReference>
<dbReference type="Pfam" id="PF13413">
    <property type="entry name" value="HTH_25"/>
    <property type="match status" value="1"/>
</dbReference>
<dbReference type="InterPro" id="IPR010982">
    <property type="entry name" value="Lambda_DNA-bd_dom_sf"/>
</dbReference>
<dbReference type="SMART" id="SM00530">
    <property type="entry name" value="HTH_XRE"/>
    <property type="match status" value="1"/>
</dbReference>
<dbReference type="PANTHER" id="PTHR34475">
    <property type="match status" value="1"/>
</dbReference>
<dbReference type="Pfam" id="PF13464">
    <property type="entry name" value="RodZ_C"/>
    <property type="match status" value="1"/>
</dbReference>
<dbReference type="EMBL" id="AFWH01000051">
    <property type="protein sequence ID" value="EGU47344.1"/>
    <property type="molecule type" value="Genomic_DNA"/>
</dbReference>
<evidence type="ECO:0000313" key="4">
    <source>
        <dbReference type="EMBL" id="EEX91557.1"/>
    </source>
</evidence>
<feature type="domain" description="HTH cro/C1-type" evidence="3">
    <location>
        <begin position="24"/>
        <end position="56"/>
    </location>
</feature>
<dbReference type="SUPFAM" id="SSF47413">
    <property type="entry name" value="lambda repressor-like DNA-binding domains"/>
    <property type="match status" value="1"/>
</dbReference>
<dbReference type="InterPro" id="IPR050400">
    <property type="entry name" value="Bact_Cytoskel_RodZ"/>
</dbReference>
<protein>
    <submittedName>
        <fullName evidence="5">Integral membrane protein</fullName>
    </submittedName>
</protein>
<dbReference type="EMBL" id="ACZV01000005">
    <property type="protein sequence ID" value="EEX91557.1"/>
    <property type="molecule type" value="Genomic_DNA"/>
</dbReference>
<dbReference type="Gene3D" id="1.10.260.40">
    <property type="entry name" value="lambda repressor-like DNA-binding domains"/>
    <property type="match status" value="1"/>
</dbReference>
<dbReference type="Proteomes" id="UP000002817">
    <property type="component" value="Unassembled WGS sequence"/>
</dbReference>
<comment type="caution">
    <text evidence="5">The sequence shown here is derived from an EMBL/GenBank/DDBJ whole genome shotgun (WGS) entry which is preliminary data.</text>
</comment>
<evidence type="ECO:0000256" key="1">
    <source>
        <dbReference type="SAM" id="MobiDB-lite"/>
    </source>
</evidence>
<name>C9QJ07_VIBOR</name>
<reference evidence="4 7" key="1">
    <citation type="submission" date="2009-10" db="EMBL/GenBank/DDBJ databases">
        <authorList>
            <consortium name="Los Alamos National Laboratory (LANL)"/>
            <consortium name="National Microbial Pathogen Data Resource (NMPDR)"/>
            <person name="Munk A.C."/>
            <person name="Chertkov O."/>
            <person name="Tapia R."/>
            <person name="Green L."/>
            <person name="Rogers Y."/>
            <person name="Detter J.C."/>
            <person name="Bruce D."/>
            <person name="Brettin T.S."/>
            <person name="Colwell R.R."/>
            <person name="Huq A."/>
            <person name="Grim C.J."/>
            <person name="Hasan N.A."/>
            <person name="Bartels D."/>
            <person name="Vonstein V."/>
        </authorList>
    </citation>
    <scope>NUCLEOTIDE SEQUENCE [LARGE SCALE GENOMIC DNA]</scope>
    <source>
        <strain evidence="4 7">CIP 102891</strain>
    </source>
</reference>
<evidence type="ECO:0000259" key="3">
    <source>
        <dbReference type="PROSITE" id="PS50943"/>
    </source>
</evidence>
<keyword evidence="2" id="KW-0812">Transmembrane</keyword>
<accession>C9QJ07</accession>
<dbReference type="GO" id="GO:0003677">
    <property type="term" value="F:DNA binding"/>
    <property type="evidence" value="ECO:0007669"/>
    <property type="project" value="InterPro"/>
</dbReference>